<dbReference type="AlphaFoldDB" id="A0A3N2PJ47"/>
<proteinExistence type="predicted"/>
<dbReference type="GeneID" id="39583111"/>
<dbReference type="RefSeq" id="XP_028462368.1">
    <property type="nucleotide sequence ID" value="XM_028614633.1"/>
</dbReference>
<sequence>MHAFEMKQSETTQESNTERARPGAKENEWNGIDGPQGSGRAKREKERVNASPEAQTGKSPSSLESQSPHLKKAAEPREEAQPPDWGIRDPWVRMTVQEFLVPLRVSSRGIFLVPLAGTITETPWTMTAAHDDADGDRMDEAVFSVLHDETAPVGAKSERRLTMQDARCLNSLNPGRVTEDRLGHNPPAAIYPCSVVESEKRWDAILQFRDMLSSSKWPASTTEFEEDGKNKITDDRSSQIP</sequence>
<dbReference type="Proteomes" id="UP000272025">
    <property type="component" value="Unassembled WGS sequence"/>
</dbReference>
<dbReference type="EMBL" id="ML119068">
    <property type="protein sequence ID" value="ROT34562.1"/>
    <property type="molecule type" value="Genomic_DNA"/>
</dbReference>
<feature type="compositionally biased region" description="Basic and acidic residues" evidence="1">
    <location>
        <begin position="16"/>
        <end position="28"/>
    </location>
</feature>
<protein>
    <submittedName>
        <fullName evidence="2">Uncharacterized protein</fullName>
    </submittedName>
</protein>
<feature type="compositionally biased region" description="Basic and acidic residues" evidence="1">
    <location>
        <begin position="72"/>
        <end position="87"/>
    </location>
</feature>
<gene>
    <name evidence="2" type="ORF">SODALDRAFT_364327</name>
</gene>
<accession>A0A3N2PJ47</accession>
<evidence type="ECO:0000256" key="1">
    <source>
        <dbReference type="SAM" id="MobiDB-lite"/>
    </source>
</evidence>
<evidence type="ECO:0000313" key="3">
    <source>
        <dbReference type="Proteomes" id="UP000272025"/>
    </source>
</evidence>
<feature type="region of interest" description="Disordered" evidence="1">
    <location>
        <begin position="216"/>
        <end position="241"/>
    </location>
</feature>
<reference evidence="2 3" key="1">
    <citation type="journal article" date="2018" name="Mol. Ecol.">
        <title>The obligate alkalophilic soda-lake fungus Sodiomyces alkalinus has shifted to a protein diet.</title>
        <authorList>
            <person name="Grum-Grzhimaylo A.A."/>
            <person name="Falkoski D.L."/>
            <person name="van den Heuvel J."/>
            <person name="Valero-Jimenez C.A."/>
            <person name="Min B."/>
            <person name="Choi I.G."/>
            <person name="Lipzen A."/>
            <person name="Daum C.G."/>
            <person name="Aanen D.K."/>
            <person name="Tsang A."/>
            <person name="Henrissat B."/>
            <person name="Bilanenko E.N."/>
            <person name="de Vries R.P."/>
            <person name="van Kan J.A.L."/>
            <person name="Grigoriev I.V."/>
            <person name="Debets A.J.M."/>
        </authorList>
    </citation>
    <scope>NUCLEOTIDE SEQUENCE [LARGE SCALE GENOMIC DNA]</scope>
    <source>
        <strain evidence="2 3">F11</strain>
    </source>
</reference>
<feature type="compositionally biased region" description="Polar residues" evidence="1">
    <location>
        <begin position="52"/>
        <end position="68"/>
    </location>
</feature>
<keyword evidence="3" id="KW-1185">Reference proteome</keyword>
<evidence type="ECO:0000313" key="2">
    <source>
        <dbReference type="EMBL" id="ROT34562.1"/>
    </source>
</evidence>
<feature type="compositionally biased region" description="Basic and acidic residues" evidence="1">
    <location>
        <begin position="227"/>
        <end position="241"/>
    </location>
</feature>
<feature type="region of interest" description="Disordered" evidence="1">
    <location>
        <begin position="1"/>
        <end position="87"/>
    </location>
</feature>
<name>A0A3N2PJ47_SODAK</name>
<organism evidence="2 3">
    <name type="scientific">Sodiomyces alkalinus (strain CBS 110278 / VKM F-3762 / F11)</name>
    <name type="common">Alkaliphilic filamentous fungus</name>
    <dbReference type="NCBI Taxonomy" id="1314773"/>
    <lineage>
        <taxon>Eukaryota</taxon>
        <taxon>Fungi</taxon>
        <taxon>Dikarya</taxon>
        <taxon>Ascomycota</taxon>
        <taxon>Pezizomycotina</taxon>
        <taxon>Sordariomycetes</taxon>
        <taxon>Hypocreomycetidae</taxon>
        <taxon>Glomerellales</taxon>
        <taxon>Plectosphaerellaceae</taxon>
        <taxon>Sodiomyces</taxon>
    </lineage>
</organism>